<dbReference type="InterPro" id="IPR011051">
    <property type="entry name" value="RmlC_Cupin_sf"/>
</dbReference>
<accession>C5BUK6</accession>
<dbReference type="Proteomes" id="UP000009080">
    <property type="component" value="Chromosome"/>
</dbReference>
<proteinExistence type="predicted"/>
<dbReference type="AlphaFoldDB" id="C5BUK6"/>
<reference evidence="1 2" key="1">
    <citation type="journal article" date="2009" name="PLoS ONE">
        <title>The complete genome of Teredinibacter turnerae T7901: an intracellular endosymbiont of marine wood-boring bivalves (shipworms).</title>
        <authorList>
            <person name="Yang J.C."/>
            <person name="Madupu R."/>
            <person name="Durkin A.S."/>
            <person name="Ekborg N.A."/>
            <person name="Pedamallu C.S."/>
            <person name="Hostetler J.B."/>
            <person name="Radune D."/>
            <person name="Toms B.S."/>
            <person name="Henrissat B."/>
            <person name="Coutinho P.M."/>
            <person name="Schwarz S."/>
            <person name="Field L."/>
            <person name="Trindade-Silva A.E."/>
            <person name="Soares C.A.G."/>
            <person name="Elshahawi S."/>
            <person name="Hanora A."/>
            <person name="Schmidt E.W."/>
            <person name="Haygood M.G."/>
            <person name="Posfai J."/>
            <person name="Benner J."/>
            <person name="Madinger C."/>
            <person name="Nove J."/>
            <person name="Anton B."/>
            <person name="Chaudhary K."/>
            <person name="Foster J."/>
            <person name="Holman A."/>
            <person name="Kumar S."/>
            <person name="Lessard P.A."/>
            <person name="Luyten Y.A."/>
            <person name="Slatko B."/>
            <person name="Wood N."/>
            <person name="Wu B."/>
            <person name="Teplitski M."/>
            <person name="Mougous J.D."/>
            <person name="Ward N."/>
            <person name="Eisen J.A."/>
            <person name="Badger J.H."/>
            <person name="Distel D.L."/>
        </authorList>
    </citation>
    <scope>NUCLEOTIDE SEQUENCE [LARGE SCALE GENOMIC DNA]</scope>
    <source>
        <strain evidence="2">ATCC 39867 / T7901</strain>
    </source>
</reference>
<sequence length="119" mass="13575">MELLTNLAVKNVLADVPTSLPDEVFQDLIRSENLRIERILSRGHRSPAEGWYDQDENEWVLVLQGSARLAFCTGSDETIERSISLQVGDSLLIPAHQKHRVSWTDPNETTIWLAIFYRA</sequence>
<dbReference type="KEGG" id="ttu:TERTU_4166"/>
<keyword evidence="2" id="KW-1185">Reference proteome</keyword>
<dbReference type="CDD" id="cd06981">
    <property type="entry name" value="cupin_reut_a1446"/>
    <property type="match status" value="1"/>
</dbReference>
<dbReference type="SUPFAM" id="SSF51182">
    <property type="entry name" value="RmlC-like cupins"/>
    <property type="match status" value="1"/>
</dbReference>
<dbReference type="eggNOG" id="COG1917">
    <property type="taxonomic scope" value="Bacteria"/>
</dbReference>
<evidence type="ECO:0000313" key="2">
    <source>
        <dbReference type="Proteomes" id="UP000009080"/>
    </source>
</evidence>
<gene>
    <name evidence="1" type="ordered locus">TERTU_4166</name>
</gene>
<protein>
    <submittedName>
        <fullName evidence="1">Uncharacterized protein</fullName>
    </submittedName>
</protein>
<dbReference type="InterPro" id="IPR014710">
    <property type="entry name" value="RmlC-like_jellyroll"/>
</dbReference>
<organism evidence="1 2">
    <name type="scientific">Teredinibacter turnerae (strain ATCC 39867 / T7901)</name>
    <dbReference type="NCBI Taxonomy" id="377629"/>
    <lineage>
        <taxon>Bacteria</taxon>
        <taxon>Pseudomonadati</taxon>
        <taxon>Pseudomonadota</taxon>
        <taxon>Gammaproteobacteria</taxon>
        <taxon>Cellvibrionales</taxon>
        <taxon>Cellvibrionaceae</taxon>
        <taxon>Teredinibacter</taxon>
    </lineage>
</organism>
<dbReference type="HOGENOM" id="CLU_147397_0_0_6"/>
<dbReference type="RefSeq" id="WP_015819120.1">
    <property type="nucleotide sequence ID" value="NC_012997.1"/>
</dbReference>
<dbReference type="Gene3D" id="2.60.120.10">
    <property type="entry name" value="Jelly Rolls"/>
    <property type="match status" value="1"/>
</dbReference>
<dbReference type="EMBL" id="CP001614">
    <property type="protein sequence ID" value="ACR13007.1"/>
    <property type="molecule type" value="Genomic_DNA"/>
</dbReference>
<evidence type="ECO:0000313" key="1">
    <source>
        <dbReference type="EMBL" id="ACR13007.1"/>
    </source>
</evidence>
<dbReference type="STRING" id="377629.TERTU_4166"/>
<dbReference type="OrthoDB" id="9798585at2"/>
<name>C5BUK6_TERTT</name>